<evidence type="ECO:0000256" key="13">
    <source>
        <dbReference type="ARBA" id="ARBA00022960"/>
    </source>
</evidence>
<keyword evidence="13 20" id="KW-0133">Cell shape</keyword>
<keyword evidence="11 20" id="KW-0274">FAD</keyword>
<dbReference type="HOGENOM" id="CLU_035304_0_0_6"/>
<comment type="cofactor">
    <cofactor evidence="1 20">
        <name>FAD</name>
        <dbReference type="ChEBI" id="CHEBI:57692"/>
    </cofactor>
</comment>
<evidence type="ECO:0000256" key="20">
    <source>
        <dbReference type="HAMAP-Rule" id="MF_00037"/>
    </source>
</evidence>
<dbReference type="Proteomes" id="UP000003937">
    <property type="component" value="Chromosome"/>
</dbReference>
<keyword evidence="9 20" id="KW-0132">Cell division</keyword>
<sequence>MIMTNTKNLKPLNSFSINISARHIVEVHNEAELYKVWKNAENQSTPTLMLGRGTNVLFLENYTGIVLLNRIAGIEIEEQHQAWNLHVGAGEIWDNLVRTCLSKKIPGLENLALIPGCVGAAPIHNIGAYGVEFCQFCNYVDVLHLKTGTLLRLNTNECQFGYRDSIFKHTLRDNHAIVRVGFQLLKSWNPTLTYGVLKKIHPQHATPQLIYDTICMIRRTTLPDPVLTGNAGSFFKNPIINAGKAKQLLKEYPDAPNYLQPEGKIKLAAGWLIDQCGLKGYRIGGAATYDKQALILINFNNATSKDITTLARYIRKKVEKKFAILLEPEVRFIGPLGEVDGIAEII</sequence>
<dbReference type="HAMAP" id="MF_00037">
    <property type="entry name" value="MurB"/>
    <property type="match status" value="1"/>
</dbReference>
<dbReference type="InterPro" id="IPR016167">
    <property type="entry name" value="FAD-bd_PCMH_sub1"/>
</dbReference>
<feature type="domain" description="FAD-binding PCMH-type" evidence="21">
    <location>
        <begin position="17"/>
        <end position="187"/>
    </location>
</feature>
<dbReference type="OrthoDB" id="9804753at2"/>
<evidence type="ECO:0000256" key="2">
    <source>
        <dbReference type="ARBA" id="ARBA00003921"/>
    </source>
</evidence>
<keyword evidence="16 20" id="KW-0131">Cell cycle</keyword>
<evidence type="ECO:0000256" key="16">
    <source>
        <dbReference type="ARBA" id="ARBA00023306"/>
    </source>
</evidence>
<dbReference type="InterPro" id="IPR003170">
    <property type="entry name" value="MurB"/>
</dbReference>
<protein>
    <recommendedName>
        <fullName evidence="7 20">UDP-N-acetylenolpyruvoylglucosamine reductase</fullName>
        <ecNumber evidence="6 20">1.3.1.98</ecNumber>
    </recommendedName>
    <alternativeName>
        <fullName evidence="18 20">UDP-N-acetylmuramate dehydrogenase</fullName>
    </alternativeName>
</protein>
<dbReference type="SUPFAM" id="SSF56176">
    <property type="entry name" value="FAD-binding/transporter-associated domain-like"/>
    <property type="match status" value="1"/>
</dbReference>
<comment type="subcellular location">
    <subcellularLocation>
        <location evidence="3 20">Cytoplasm</location>
    </subcellularLocation>
</comment>
<organism evidence="22 23">
    <name type="scientific">secondary endosymbiont of Heteropsylla cubana</name>
    <dbReference type="NCBI Taxonomy" id="134287"/>
    <lineage>
        <taxon>Bacteria</taxon>
        <taxon>Pseudomonadati</taxon>
        <taxon>Pseudomonadota</taxon>
        <taxon>Gammaproteobacteria</taxon>
        <taxon>Enterobacterales</taxon>
        <taxon>Enterobacteriaceae</taxon>
        <taxon>aphid secondary symbionts</taxon>
    </lineage>
</organism>
<dbReference type="KEGG" id="sehc:A35E_00122"/>
<keyword evidence="8 20" id="KW-0963">Cytoplasm</keyword>
<proteinExistence type="inferred from homology"/>
<keyword evidence="23" id="KW-1185">Reference proteome</keyword>
<dbReference type="InterPro" id="IPR036318">
    <property type="entry name" value="FAD-bd_PCMH-like_sf"/>
</dbReference>
<evidence type="ECO:0000256" key="4">
    <source>
        <dbReference type="ARBA" id="ARBA00004752"/>
    </source>
</evidence>
<feature type="active site" evidence="20">
    <location>
        <position position="163"/>
    </location>
</feature>
<dbReference type="AlphaFoldDB" id="J3YSX6"/>
<dbReference type="Pfam" id="PF01565">
    <property type="entry name" value="FAD_binding_4"/>
    <property type="match status" value="1"/>
</dbReference>
<evidence type="ECO:0000256" key="6">
    <source>
        <dbReference type="ARBA" id="ARBA00012518"/>
    </source>
</evidence>
<gene>
    <name evidence="20" type="primary">murB</name>
    <name evidence="22" type="ORF">A35E_00122</name>
</gene>
<dbReference type="GO" id="GO:0008360">
    <property type="term" value="P:regulation of cell shape"/>
    <property type="evidence" value="ECO:0007669"/>
    <property type="project" value="UniProtKB-KW"/>
</dbReference>
<dbReference type="Gene3D" id="3.90.78.10">
    <property type="entry name" value="UDP-N-acetylenolpyruvoylglucosamine reductase, C-terminal domain"/>
    <property type="match status" value="1"/>
</dbReference>
<dbReference type="RefSeq" id="WP_014888735.1">
    <property type="nucleotide sequence ID" value="NC_018420.1"/>
</dbReference>
<dbReference type="InterPro" id="IPR006094">
    <property type="entry name" value="Oxid_FAD_bind_N"/>
</dbReference>
<dbReference type="PANTHER" id="PTHR21071:SF4">
    <property type="entry name" value="UDP-N-ACETYLENOLPYRUVOYLGLUCOSAMINE REDUCTASE"/>
    <property type="match status" value="1"/>
</dbReference>
<comment type="function">
    <text evidence="2 20">Cell wall formation.</text>
</comment>
<dbReference type="EC" id="1.3.1.98" evidence="6 20"/>
<dbReference type="PROSITE" id="PS51387">
    <property type="entry name" value="FAD_PCMH"/>
    <property type="match status" value="1"/>
</dbReference>
<dbReference type="GO" id="GO:0008762">
    <property type="term" value="F:UDP-N-acetylmuramate dehydrogenase activity"/>
    <property type="evidence" value="ECO:0007669"/>
    <property type="project" value="UniProtKB-UniRule"/>
</dbReference>
<dbReference type="Gene3D" id="3.30.465.10">
    <property type="match status" value="1"/>
</dbReference>
<dbReference type="GO" id="GO:0005829">
    <property type="term" value="C:cytosol"/>
    <property type="evidence" value="ECO:0007669"/>
    <property type="project" value="TreeGrafter"/>
</dbReference>
<evidence type="ECO:0000256" key="17">
    <source>
        <dbReference type="ARBA" id="ARBA00023316"/>
    </source>
</evidence>
<evidence type="ECO:0000256" key="10">
    <source>
        <dbReference type="ARBA" id="ARBA00022630"/>
    </source>
</evidence>
<dbReference type="NCBIfam" id="NF000755">
    <property type="entry name" value="PRK00046.1"/>
    <property type="match status" value="1"/>
</dbReference>
<dbReference type="STRING" id="134287.A35E_00122"/>
<dbReference type="InterPro" id="IPR011601">
    <property type="entry name" value="MurB_C"/>
</dbReference>
<evidence type="ECO:0000256" key="5">
    <source>
        <dbReference type="ARBA" id="ARBA00010485"/>
    </source>
</evidence>
<evidence type="ECO:0000259" key="21">
    <source>
        <dbReference type="PROSITE" id="PS51387"/>
    </source>
</evidence>
<evidence type="ECO:0000256" key="1">
    <source>
        <dbReference type="ARBA" id="ARBA00001974"/>
    </source>
</evidence>
<dbReference type="SUPFAM" id="SSF56194">
    <property type="entry name" value="Uridine diphospho-N-Acetylenolpyruvylglucosamine reductase, MurB, C-terminal domain"/>
    <property type="match status" value="1"/>
</dbReference>
<dbReference type="Pfam" id="PF02873">
    <property type="entry name" value="MurB_C"/>
    <property type="match status" value="1"/>
</dbReference>
<accession>J3YSX6</accession>
<evidence type="ECO:0000256" key="11">
    <source>
        <dbReference type="ARBA" id="ARBA00022827"/>
    </source>
</evidence>
<keyword evidence="12 20" id="KW-0521">NADP</keyword>
<keyword evidence="17 20" id="KW-0961">Cell wall biogenesis/degradation</keyword>
<keyword evidence="15 20" id="KW-0560">Oxidoreductase</keyword>
<dbReference type="GO" id="GO:0009252">
    <property type="term" value="P:peptidoglycan biosynthetic process"/>
    <property type="evidence" value="ECO:0007669"/>
    <property type="project" value="UniProtKB-UniRule"/>
</dbReference>
<evidence type="ECO:0000256" key="7">
    <source>
        <dbReference type="ARBA" id="ARBA00015188"/>
    </source>
</evidence>
<dbReference type="UniPathway" id="UPA00219"/>
<dbReference type="NCBIfam" id="TIGR00179">
    <property type="entry name" value="murB"/>
    <property type="match status" value="1"/>
</dbReference>
<dbReference type="InterPro" id="IPR036635">
    <property type="entry name" value="MurB_C_sf"/>
</dbReference>
<evidence type="ECO:0000313" key="22">
    <source>
        <dbReference type="EMBL" id="AFP85438.1"/>
    </source>
</evidence>
<dbReference type="PANTHER" id="PTHR21071">
    <property type="entry name" value="UDP-N-ACETYLENOLPYRUVOYLGLUCOSAMINE REDUCTASE"/>
    <property type="match status" value="1"/>
</dbReference>
<keyword evidence="14 20" id="KW-0573">Peptidoglycan synthesis</keyword>
<dbReference type="EMBL" id="CP003547">
    <property type="protein sequence ID" value="AFP85438.1"/>
    <property type="molecule type" value="Genomic_DNA"/>
</dbReference>
<evidence type="ECO:0000256" key="19">
    <source>
        <dbReference type="ARBA" id="ARBA00048914"/>
    </source>
</evidence>
<dbReference type="InterPro" id="IPR016166">
    <property type="entry name" value="FAD-bd_PCMH"/>
</dbReference>
<comment type="catalytic activity">
    <reaction evidence="19 20">
        <text>UDP-N-acetyl-alpha-D-muramate + NADP(+) = UDP-N-acetyl-3-O-(1-carboxyvinyl)-alpha-D-glucosamine + NADPH + H(+)</text>
        <dbReference type="Rhea" id="RHEA:12248"/>
        <dbReference type="ChEBI" id="CHEBI:15378"/>
        <dbReference type="ChEBI" id="CHEBI:57783"/>
        <dbReference type="ChEBI" id="CHEBI:58349"/>
        <dbReference type="ChEBI" id="CHEBI:68483"/>
        <dbReference type="ChEBI" id="CHEBI:70757"/>
        <dbReference type="EC" id="1.3.1.98"/>
    </reaction>
</comment>
<evidence type="ECO:0000256" key="15">
    <source>
        <dbReference type="ARBA" id="ARBA00023002"/>
    </source>
</evidence>
<comment type="pathway">
    <text evidence="4 20">Cell wall biogenesis; peptidoglycan biosynthesis.</text>
</comment>
<comment type="similarity">
    <text evidence="5 20">Belongs to the MurB family.</text>
</comment>
<evidence type="ECO:0000313" key="23">
    <source>
        <dbReference type="Proteomes" id="UP000003937"/>
    </source>
</evidence>
<evidence type="ECO:0000256" key="14">
    <source>
        <dbReference type="ARBA" id="ARBA00022984"/>
    </source>
</evidence>
<dbReference type="GO" id="GO:0071949">
    <property type="term" value="F:FAD binding"/>
    <property type="evidence" value="ECO:0007669"/>
    <property type="project" value="InterPro"/>
</dbReference>
<dbReference type="GO" id="GO:0051301">
    <property type="term" value="P:cell division"/>
    <property type="evidence" value="ECO:0007669"/>
    <property type="project" value="UniProtKB-KW"/>
</dbReference>
<evidence type="ECO:0000256" key="18">
    <source>
        <dbReference type="ARBA" id="ARBA00031026"/>
    </source>
</evidence>
<reference evidence="22 23" key="1">
    <citation type="journal article" date="2012" name="Mol. Biol. Evol.">
        <title>Genome reduction and co-evolution between the primary and secondary bacterial symbionts of psyllids.</title>
        <authorList>
            <person name="Sloan D.B."/>
            <person name="Moran N.A."/>
        </authorList>
    </citation>
    <scope>NUCLEOTIDE SEQUENCE [LARGE SCALE GENOMIC DNA]</scope>
    <source>
        <strain evidence="22">Hcub_S</strain>
    </source>
</reference>
<evidence type="ECO:0000256" key="8">
    <source>
        <dbReference type="ARBA" id="ARBA00022490"/>
    </source>
</evidence>
<evidence type="ECO:0000256" key="12">
    <source>
        <dbReference type="ARBA" id="ARBA00022857"/>
    </source>
</evidence>
<dbReference type="Gene3D" id="3.30.43.10">
    <property type="entry name" value="Uridine Diphospho-n-acetylenolpyruvylglucosamine Reductase, domain 2"/>
    <property type="match status" value="1"/>
</dbReference>
<dbReference type="PATRIC" id="fig|134287.3.peg.114"/>
<feature type="active site" evidence="20">
    <location>
        <position position="329"/>
    </location>
</feature>
<dbReference type="InterPro" id="IPR016169">
    <property type="entry name" value="FAD-bd_PCMH_sub2"/>
</dbReference>
<evidence type="ECO:0000256" key="3">
    <source>
        <dbReference type="ARBA" id="ARBA00004496"/>
    </source>
</evidence>
<name>J3YSX6_9ENTR</name>
<feature type="active site" description="Proton donor" evidence="20">
    <location>
        <position position="233"/>
    </location>
</feature>
<keyword evidence="10 20" id="KW-0285">Flavoprotein</keyword>
<dbReference type="GO" id="GO:0071555">
    <property type="term" value="P:cell wall organization"/>
    <property type="evidence" value="ECO:0007669"/>
    <property type="project" value="UniProtKB-KW"/>
</dbReference>
<evidence type="ECO:0000256" key="9">
    <source>
        <dbReference type="ARBA" id="ARBA00022618"/>
    </source>
</evidence>